<gene>
    <name evidence="2" type="ORF">UT18_C0005G0012</name>
</gene>
<evidence type="ECO:0000313" key="2">
    <source>
        <dbReference type="EMBL" id="KKQ95002.1"/>
    </source>
</evidence>
<organism evidence="2 3">
    <name type="scientific">candidate division CPR2 bacterium GW2011_GWC2_39_10</name>
    <dbReference type="NCBI Taxonomy" id="1618345"/>
    <lineage>
        <taxon>Bacteria</taxon>
        <taxon>Bacteria division CPR2</taxon>
    </lineage>
</organism>
<comment type="caution">
    <text evidence="2">The sequence shown here is derived from an EMBL/GenBank/DDBJ whole genome shotgun (WGS) entry which is preliminary data.</text>
</comment>
<keyword evidence="1" id="KW-0812">Transmembrane</keyword>
<evidence type="ECO:0000256" key="1">
    <source>
        <dbReference type="SAM" id="Phobius"/>
    </source>
</evidence>
<keyword evidence="1" id="KW-0472">Membrane</keyword>
<dbReference type="EMBL" id="LBVV01000005">
    <property type="protein sequence ID" value="KKQ95002.1"/>
    <property type="molecule type" value="Genomic_DNA"/>
</dbReference>
<dbReference type="Pfam" id="PF18895">
    <property type="entry name" value="T4SS_pilin"/>
    <property type="match status" value="1"/>
</dbReference>
<dbReference type="InterPro" id="IPR043993">
    <property type="entry name" value="T4SS_pilin"/>
</dbReference>
<name>A0A0G0LVE9_UNCC2</name>
<dbReference type="Proteomes" id="UP000034207">
    <property type="component" value="Unassembled WGS sequence"/>
</dbReference>
<feature type="transmembrane region" description="Helical" evidence="1">
    <location>
        <begin position="41"/>
        <end position="64"/>
    </location>
</feature>
<feature type="transmembrane region" description="Helical" evidence="1">
    <location>
        <begin position="85"/>
        <end position="109"/>
    </location>
</feature>
<sequence>MKLSKGILYLGMITMLLSIPVIVSAVDTGIVMVKWNNIYDFLQFIVKTMLSIAAIIAVIFLIIGGVRYVVSAGNTDSVEGAKNTILYAVIGLIVIMLAWFIVTAVANIFGSDTDSGTPSSGSTQVN</sequence>
<evidence type="ECO:0000313" key="3">
    <source>
        <dbReference type="Proteomes" id="UP000034207"/>
    </source>
</evidence>
<accession>A0A0G0LVE9</accession>
<protein>
    <submittedName>
        <fullName evidence="2">Uncharacterized protein</fullName>
    </submittedName>
</protein>
<dbReference type="AlphaFoldDB" id="A0A0G0LVE9"/>
<keyword evidence="1" id="KW-1133">Transmembrane helix</keyword>
<dbReference type="STRING" id="1618345.UT18_C0005G0012"/>
<proteinExistence type="predicted"/>
<reference evidence="2 3" key="1">
    <citation type="journal article" date="2015" name="Nature">
        <title>rRNA introns, odd ribosomes, and small enigmatic genomes across a large radiation of phyla.</title>
        <authorList>
            <person name="Brown C.T."/>
            <person name="Hug L.A."/>
            <person name="Thomas B.C."/>
            <person name="Sharon I."/>
            <person name="Castelle C.J."/>
            <person name="Singh A."/>
            <person name="Wilkins M.J."/>
            <person name="Williams K.H."/>
            <person name="Banfield J.F."/>
        </authorList>
    </citation>
    <scope>NUCLEOTIDE SEQUENCE [LARGE SCALE GENOMIC DNA]</scope>
</reference>